<evidence type="ECO:0000256" key="1">
    <source>
        <dbReference type="SAM" id="MobiDB-lite"/>
    </source>
</evidence>
<dbReference type="RefSeq" id="WP_044236803.1">
    <property type="nucleotide sequence ID" value="NZ_ASRX01000006.1"/>
</dbReference>
<evidence type="ECO:0000256" key="2">
    <source>
        <dbReference type="SAM" id="SignalP"/>
    </source>
</evidence>
<evidence type="ECO:0000313" key="3">
    <source>
        <dbReference type="EMBL" id="EYF08012.1"/>
    </source>
</evidence>
<feature type="chain" id="PRO_5001496620" description="Lipoprotein" evidence="2">
    <location>
        <begin position="25"/>
        <end position="459"/>
    </location>
</feature>
<protein>
    <recommendedName>
        <fullName evidence="5">Lipoprotein</fullName>
    </recommendedName>
</protein>
<organism evidence="3 4">
    <name type="scientific">Chondromyces apiculatus DSM 436</name>
    <dbReference type="NCBI Taxonomy" id="1192034"/>
    <lineage>
        <taxon>Bacteria</taxon>
        <taxon>Pseudomonadati</taxon>
        <taxon>Myxococcota</taxon>
        <taxon>Polyangia</taxon>
        <taxon>Polyangiales</taxon>
        <taxon>Polyangiaceae</taxon>
        <taxon>Chondromyces</taxon>
    </lineage>
</organism>
<dbReference type="AlphaFoldDB" id="A0A017TGI3"/>
<feature type="compositionally biased region" description="Basic and acidic residues" evidence="1">
    <location>
        <begin position="355"/>
        <end position="364"/>
    </location>
</feature>
<feature type="compositionally biased region" description="Gly residues" evidence="1">
    <location>
        <begin position="343"/>
        <end position="352"/>
    </location>
</feature>
<feature type="signal peptide" evidence="2">
    <location>
        <begin position="1"/>
        <end position="24"/>
    </location>
</feature>
<keyword evidence="2" id="KW-0732">Signal</keyword>
<sequence length="459" mass="45678">MIPAPSLAPWRIVAGAMTSTVALGALSLTACGETVTPAAETCAPLEAAVVVGDCPRTRLLDAACACGEERFEPAMGEAWACAGNTLVNKVALPGVAEICNGLDEDGDGDASDSAVCATRCSPEAVNAAAASLRLPTGQDQTTVDGAPQVIGLLTNVPAWCMDPQSTPAPTDGVRVQCGEVVDVEGAQLSTESLRVAPGGVLRLSSDVTLDAGEILVCPGGVVQGTGGSVSMQANTWLHYGELHTRGGALSVRADRLLLAGEVTTGGRAGAPGKGAEEIDAEPAGDAYVEAVTESFLSGVLSTSAGDGGAQLACGPGGAGGAAGGIHLVVPVCCHDVALASGGGSGGTGGVGEDGNEGRVPELSRETPLSGSLCDASDSFRVNLDCEAWVWVEFEPVPGRDIDLLVTEGDAGQGSLVAASLGVTGREEVLVPPGDYTLTVRSFDAHGSSRGAGAYTVGVD</sequence>
<accession>A0A017TGI3</accession>
<dbReference type="Proteomes" id="UP000019678">
    <property type="component" value="Unassembled WGS sequence"/>
</dbReference>
<proteinExistence type="predicted"/>
<evidence type="ECO:0008006" key="5">
    <source>
        <dbReference type="Google" id="ProtNLM"/>
    </source>
</evidence>
<evidence type="ECO:0000313" key="4">
    <source>
        <dbReference type="Proteomes" id="UP000019678"/>
    </source>
</evidence>
<keyword evidence="4" id="KW-1185">Reference proteome</keyword>
<name>A0A017TGI3_9BACT</name>
<feature type="region of interest" description="Disordered" evidence="1">
    <location>
        <begin position="343"/>
        <end position="369"/>
    </location>
</feature>
<comment type="caution">
    <text evidence="3">The sequence shown here is derived from an EMBL/GenBank/DDBJ whole genome shotgun (WGS) entry which is preliminary data.</text>
</comment>
<dbReference type="EMBL" id="ASRX01000006">
    <property type="protein sequence ID" value="EYF08012.1"/>
    <property type="molecule type" value="Genomic_DNA"/>
</dbReference>
<reference evidence="3 4" key="1">
    <citation type="submission" date="2013-05" db="EMBL/GenBank/DDBJ databases">
        <title>Genome assembly of Chondromyces apiculatus DSM 436.</title>
        <authorList>
            <person name="Sharma G."/>
            <person name="Khatri I."/>
            <person name="Kaur C."/>
            <person name="Mayilraj S."/>
            <person name="Subramanian S."/>
        </authorList>
    </citation>
    <scope>NUCLEOTIDE SEQUENCE [LARGE SCALE GENOMIC DNA]</scope>
    <source>
        <strain evidence="3 4">DSM 436</strain>
    </source>
</reference>
<gene>
    <name evidence="3" type="ORF">CAP_7034</name>
</gene>